<keyword evidence="2" id="KW-0808">Transferase</keyword>
<dbReference type="Pfam" id="PF13480">
    <property type="entry name" value="Acetyltransf_6"/>
    <property type="match status" value="1"/>
</dbReference>
<evidence type="ECO:0000313" key="3">
    <source>
        <dbReference type="Proteomes" id="UP000315971"/>
    </source>
</evidence>
<evidence type="ECO:0000313" key="2">
    <source>
        <dbReference type="EMBL" id="SMO36335.1"/>
    </source>
</evidence>
<dbReference type="OrthoDB" id="116151at2"/>
<sequence length="339" mass="39748">MDISIGFLREESVRVKDQSGTKTSKERYRSLCKTEDSIPLFSQDWWLDMVCGEHSWDVKIIESEGEIIAAWPIYIKRKWGFVGIVRPPFTPYLGCWIKYPTGQDDIMRMDFEIEVYSKLIATLPKFDHFSLAFDYDFHNWCPFYWQGFKQTIKYSYVIEDIGNWEQVLKRFSKTNRQRVKKGQQNMTVKYDLPPEEFYNFHVDVLRKIGRKIKYSFELFKRIHDAALAHGCGRVLYAVDANNKIHAAVFDIRDEHFAYSIFGVFDRECNASGASTYLSFEAIKYASQFVNRYDLGWTMNAPLGHAKRHEGAVLMPFHNISKNNSMLLKVRSFSSNKPFS</sequence>
<dbReference type="RefSeq" id="WP_142600823.1">
    <property type="nucleotide sequence ID" value="NZ_FXSZ01000001.1"/>
</dbReference>
<dbReference type="GO" id="GO:0016740">
    <property type="term" value="F:transferase activity"/>
    <property type="evidence" value="ECO:0007669"/>
    <property type="project" value="UniProtKB-KW"/>
</dbReference>
<dbReference type="Gene3D" id="3.40.630.30">
    <property type="match status" value="1"/>
</dbReference>
<accession>A0A521ANF7</accession>
<gene>
    <name evidence="2" type="ORF">SAMN06265350_101279</name>
</gene>
<organism evidence="2 3">
    <name type="scientific">Solitalea koreensis</name>
    <dbReference type="NCBI Taxonomy" id="543615"/>
    <lineage>
        <taxon>Bacteria</taxon>
        <taxon>Pseudomonadati</taxon>
        <taxon>Bacteroidota</taxon>
        <taxon>Sphingobacteriia</taxon>
        <taxon>Sphingobacteriales</taxon>
        <taxon>Sphingobacteriaceae</taxon>
        <taxon>Solitalea</taxon>
    </lineage>
</organism>
<evidence type="ECO:0000259" key="1">
    <source>
        <dbReference type="Pfam" id="PF13480"/>
    </source>
</evidence>
<dbReference type="Proteomes" id="UP000315971">
    <property type="component" value="Unassembled WGS sequence"/>
</dbReference>
<dbReference type="InterPro" id="IPR038740">
    <property type="entry name" value="BioF2-like_GNAT_dom"/>
</dbReference>
<keyword evidence="3" id="KW-1185">Reference proteome</keyword>
<reference evidence="2 3" key="1">
    <citation type="submission" date="2017-05" db="EMBL/GenBank/DDBJ databases">
        <authorList>
            <person name="Varghese N."/>
            <person name="Submissions S."/>
        </authorList>
    </citation>
    <scope>NUCLEOTIDE SEQUENCE [LARGE SCALE GENOMIC DNA]</scope>
    <source>
        <strain evidence="2 3">DSM 21342</strain>
    </source>
</reference>
<protein>
    <submittedName>
        <fullName evidence="2">Acetyltransferase (GNAT) domain-containing protein</fullName>
    </submittedName>
</protein>
<feature type="domain" description="BioF2-like acetyltransferase" evidence="1">
    <location>
        <begin position="213"/>
        <end position="296"/>
    </location>
</feature>
<name>A0A521ANF7_9SPHI</name>
<proteinExistence type="predicted"/>
<dbReference type="SUPFAM" id="SSF55729">
    <property type="entry name" value="Acyl-CoA N-acyltransferases (Nat)"/>
    <property type="match status" value="1"/>
</dbReference>
<dbReference type="AlphaFoldDB" id="A0A521ANF7"/>
<dbReference type="InterPro" id="IPR016181">
    <property type="entry name" value="Acyl_CoA_acyltransferase"/>
</dbReference>
<dbReference type="EMBL" id="FXSZ01000001">
    <property type="protein sequence ID" value="SMO36335.1"/>
    <property type="molecule type" value="Genomic_DNA"/>
</dbReference>